<organism evidence="2 3">
    <name type="scientific">Dawidia soli</name>
    <dbReference type="NCBI Taxonomy" id="2782352"/>
    <lineage>
        <taxon>Bacteria</taxon>
        <taxon>Pseudomonadati</taxon>
        <taxon>Bacteroidota</taxon>
        <taxon>Cytophagia</taxon>
        <taxon>Cytophagales</taxon>
        <taxon>Chryseotaleaceae</taxon>
        <taxon>Dawidia</taxon>
    </lineage>
</organism>
<comment type="caution">
    <text evidence="2">The sequence shown here is derived from an EMBL/GenBank/DDBJ whole genome shotgun (WGS) entry which is preliminary data.</text>
</comment>
<proteinExistence type="predicted"/>
<name>A0AAP2GJK7_9BACT</name>
<keyword evidence="1" id="KW-0472">Membrane</keyword>
<evidence type="ECO:0000313" key="2">
    <source>
        <dbReference type="EMBL" id="MBT1689496.1"/>
    </source>
</evidence>
<gene>
    <name evidence="2" type="ORF">KK078_23235</name>
</gene>
<evidence type="ECO:0000256" key="1">
    <source>
        <dbReference type="SAM" id="Phobius"/>
    </source>
</evidence>
<keyword evidence="3" id="KW-1185">Reference proteome</keyword>
<dbReference type="Proteomes" id="UP001319180">
    <property type="component" value="Unassembled WGS sequence"/>
</dbReference>
<dbReference type="EMBL" id="JAHESC010000042">
    <property type="protein sequence ID" value="MBT1689496.1"/>
    <property type="molecule type" value="Genomic_DNA"/>
</dbReference>
<keyword evidence="1" id="KW-0812">Transmembrane</keyword>
<feature type="transmembrane region" description="Helical" evidence="1">
    <location>
        <begin position="73"/>
        <end position="91"/>
    </location>
</feature>
<keyword evidence="1" id="KW-1133">Transmembrane helix</keyword>
<dbReference type="RefSeq" id="WP_254092718.1">
    <property type="nucleotide sequence ID" value="NZ_JAHESC010000042.1"/>
</dbReference>
<evidence type="ECO:0000313" key="3">
    <source>
        <dbReference type="Proteomes" id="UP001319180"/>
    </source>
</evidence>
<accession>A0AAP2GJK7</accession>
<feature type="transmembrane region" description="Helical" evidence="1">
    <location>
        <begin position="120"/>
        <end position="142"/>
    </location>
</feature>
<sequence>MIAESVDPRNSHDRALKKATFNMTVTKNAPESVIHISPKISNLKFHYRTSIYQSATNVVSDHMQTKKWLLTNLPWLFFALGIIMLLSGYLIESYYPRELILINGEPAPLHYPFSDRVVRIIGSVLQSGGSAILGAGIFAAVLKSFQFTGLFQEELGKVIFSDEYLGKQDPGYLSRQWERLMHALHTKNFPAIKDKITKAILDTILHPGEEYYFESFKFYFDNVKLEKENGIEYLSYNLTTSAKIIPVDTKGTFSFINKFYAVLDANSYRKVTSFIIDGKEIDPGLYNNANADGKNYTEYAIELNGGTRHSFLKKEERKFNFNLPTNEQHLFELSRMANGLYLDFRYDEKILNASFISKTIGEFNPLKNGEGCFVREYDGVAFKSHGFCVVLSKR</sequence>
<reference evidence="2 3" key="1">
    <citation type="submission" date="2021-05" db="EMBL/GenBank/DDBJ databases">
        <title>A Polyphasic approach of four new species of the genus Ohtaekwangia: Ohtaekwangia histidinii sp. nov., Ohtaekwangia cretensis sp. nov., Ohtaekwangia indiensis sp. nov., Ohtaekwangia reichenbachii sp. nov. from diverse environment.</title>
        <authorList>
            <person name="Octaviana S."/>
        </authorList>
    </citation>
    <scope>NUCLEOTIDE SEQUENCE [LARGE SCALE GENOMIC DNA]</scope>
    <source>
        <strain evidence="2 3">PWU37</strain>
    </source>
</reference>
<protein>
    <submittedName>
        <fullName evidence="2">Uncharacterized protein</fullName>
    </submittedName>
</protein>
<dbReference type="AlphaFoldDB" id="A0AAP2GJK7"/>